<dbReference type="Pfam" id="PF09361">
    <property type="entry name" value="Phasin_2"/>
    <property type="match status" value="1"/>
</dbReference>
<reference evidence="3 4" key="1">
    <citation type="submission" date="2015-10" db="EMBL/GenBank/DDBJ databases">
        <title>Transcriptomic analysis of a linuron degrading triple-species bacterial consortium.</title>
        <authorList>
            <person name="Albers P."/>
        </authorList>
    </citation>
    <scope>NUCLEOTIDE SEQUENCE [LARGE SCALE GENOMIC DNA]</scope>
    <source>
        <strain evidence="3 4">WDL6</strain>
    </source>
</reference>
<dbReference type="EMBL" id="LMTR01000072">
    <property type="protein sequence ID" value="KWT66710.1"/>
    <property type="molecule type" value="Genomic_DNA"/>
</dbReference>
<name>A0A109BDU0_HYPSL</name>
<evidence type="ECO:0000313" key="3">
    <source>
        <dbReference type="EMBL" id="KWT66710.1"/>
    </source>
</evidence>
<feature type="region of interest" description="Disordered" evidence="1">
    <location>
        <begin position="136"/>
        <end position="155"/>
    </location>
</feature>
<feature type="domain" description="Phasin" evidence="2">
    <location>
        <begin position="27"/>
        <end position="99"/>
    </location>
</feature>
<organism evidence="3 4">
    <name type="scientific">Hyphomicrobium sulfonivorans</name>
    <dbReference type="NCBI Taxonomy" id="121290"/>
    <lineage>
        <taxon>Bacteria</taxon>
        <taxon>Pseudomonadati</taxon>
        <taxon>Pseudomonadota</taxon>
        <taxon>Alphaproteobacteria</taxon>
        <taxon>Hyphomicrobiales</taxon>
        <taxon>Hyphomicrobiaceae</taxon>
        <taxon>Hyphomicrobium</taxon>
    </lineage>
</organism>
<dbReference type="PATRIC" id="fig|121290.4.peg.1012"/>
<evidence type="ECO:0000256" key="1">
    <source>
        <dbReference type="SAM" id="MobiDB-lite"/>
    </source>
</evidence>
<dbReference type="RefSeq" id="WP_068462668.1">
    <property type="nucleotide sequence ID" value="NZ_JAEFBX010000002.1"/>
</dbReference>
<proteinExistence type="predicted"/>
<sequence>MVAHASPSSANEKSPTLSGFQMYFDGLDNVGRSYDSFVKGMARAQLEMMGFFNRRAQATMHFPTRLANCRSAQDVAGAQLQYWRSAMDDYVESATRAGRAFGTVPGIVPAMAEAARTARDYITFPEPELEAGAEVAAPAAAAKVSETPRQQRKAA</sequence>
<dbReference type="AlphaFoldDB" id="A0A109BDU0"/>
<dbReference type="InterPro" id="IPR018968">
    <property type="entry name" value="Phasin"/>
</dbReference>
<evidence type="ECO:0000259" key="2">
    <source>
        <dbReference type="Pfam" id="PF09361"/>
    </source>
</evidence>
<gene>
    <name evidence="3" type="ORF">APY04_2341</name>
</gene>
<evidence type="ECO:0000313" key="4">
    <source>
        <dbReference type="Proteomes" id="UP000059074"/>
    </source>
</evidence>
<dbReference type="Proteomes" id="UP000059074">
    <property type="component" value="Unassembled WGS sequence"/>
</dbReference>
<dbReference type="OrthoDB" id="7933481at2"/>
<protein>
    <recommendedName>
        <fullName evidence="2">Phasin domain-containing protein</fullName>
    </recommendedName>
</protein>
<comment type="caution">
    <text evidence="3">The sequence shown here is derived from an EMBL/GenBank/DDBJ whole genome shotgun (WGS) entry which is preliminary data.</text>
</comment>
<keyword evidence="4" id="KW-1185">Reference proteome</keyword>
<accession>A0A109BDU0</accession>